<dbReference type="Gene3D" id="2.60.40.4270">
    <property type="entry name" value="Listeria-Bacteroides repeat domain"/>
    <property type="match status" value="2"/>
</dbReference>
<proteinExistence type="predicted"/>
<dbReference type="Pfam" id="PF09479">
    <property type="entry name" value="Flg_new"/>
    <property type="match status" value="2"/>
</dbReference>
<keyword evidence="3" id="KW-1133">Transmembrane helix</keyword>
<dbReference type="NCBIfam" id="TIGR02543">
    <property type="entry name" value="List_Bact_rpt"/>
    <property type="match status" value="1"/>
</dbReference>
<feature type="compositionally biased region" description="Polar residues" evidence="2">
    <location>
        <begin position="130"/>
        <end position="144"/>
    </location>
</feature>
<feature type="transmembrane region" description="Helical" evidence="3">
    <location>
        <begin position="1385"/>
        <end position="1401"/>
    </location>
</feature>
<feature type="domain" description="DUF7601" evidence="5">
    <location>
        <begin position="1237"/>
        <end position="1368"/>
    </location>
</feature>
<keyword evidence="3" id="KW-0812">Transmembrane</keyword>
<dbReference type="Gene3D" id="2.60.40.1140">
    <property type="entry name" value="Collagen-binding surface protein Cna, B-type domain"/>
    <property type="match status" value="1"/>
</dbReference>
<evidence type="ECO:0000313" key="6">
    <source>
        <dbReference type="EMBL" id="MBO1307230.1"/>
    </source>
</evidence>
<evidence type="ECO:0000256" key="3">
    <source>
        <dbReference type="SAM" id="Phobius"/>
    </source>
</evidence>
<reference evidence="6 7" key="1">
    <citation type="submission" date="2021-03" db="EMBL/GenBank/DDBJ databases">
        <title>Enterococcal diversity collection.</title>
        <authorList>
            <person name="Gilmore M.S."/>
            <person name="Schwartzman J."/>
            <person name="Van Tyne D."/>
            <person name="Martin M."/>
            <person name="Earl A.M."/>
            <person name="Manson A.L."/>
            <person name="Straub T."/>
            <person name="Salamzade R."/>
            <person name="Saavedra J."/>
            <person name="Lebreton F."/>
            <person name="Prichula J."/>
            <person name="Schaufler K."/>
            <person name="Gaca A."/>
            <person name="Sgardioli B."/>
            <person name="Wagenaar J."/>
            <person name="Strong T."/>
        </authorList>
    </citation>
    <scope>NUCLEOTIDE SEQUENCE [LARGE SCALE GENOMIC DNA]</scope>
    <source>
        <strain evidence="6 7">669A</strain>
    </source>
</reference>
<evidence type="ECO:0000256" key="4">
    <source>
        <dbReference type="SAM" id="SignalP"/>
    </source>
</evidence>
<dbReference type="InterPro" id="IPR013378">
    <property type="entry name" value="InlB-like_B-rpt"/>
</dbReference>
<dbReference type="InterPro" id="IPR042229">
    <property type="entry name" value="Listeria/Bacterioides_rpt_sf"/>
</dbReference>
<sequence>MNKKRLFAKVLSIMLVFSSILSSPGCVLAIQSENTVSSSEQEIAPLLQDEIPILSEETNEPEYVDANVSESAASSEQEVEPSVQEETPIFSEEKVENEDDELLEETSQTTTQSEEVSEGRVPEAADFALSRSNRATGNGLTVQVTGPRDDDATKDGIQTKMRTFVDGNSTQVPDFILGLQVTNSNDESLNGTYIDIPLDCVPDGVTAPYETYTDSDVPIYIFDEAGSTLTDVIKECETILDNGTPETLRLHIKEDANQGVYHLFLNFKLNEEYYGRIPPGGMSWIVKPSYHDSVNDESLTIVEILTTANPIESVEFERQSPTGNEFSGTSVVTLLTLNNRNQYEALLKPGSYSYVKVPAEFSVSGSITTSGAKVPLPALGYVGREEETIDGILYHVYKKQHGNTQDTWTNWNHNSVAGYTFNRLYLDITVPSTYAVGNKFNVYFGAELTRENGVKKKLEEVVDYKKIEALSWSLETNRYHAHSSGLPSSCGIEDTAVGTKALNSDWIYAGYGSYNHNSSTRNMGMGTAQGTRLELYSTSNGPARLNYNQVEVVVATGPYPNRASGPETGKPCWFKVEFMIGNENGTPDRKSNVIKSDNKTFTVSPDEMPELQSGEYISKVIVTPMGANGTQEGEWLPGNLISLKYQPKAWPNQTWPDGTRVPDRPSTVTMMWTLHSDNKTTPEQSGRARTVTYLPQNTVSARAQMISTDSTDRGPGDTVTYNLNGYNNLAQIGNSWIDPYLIIAVPKVLKLKDPGLPKIYEDLVKNGNAPTEVFVKKMSQSSNNAKYDFYEIDMSGITQAPWRNDPAFRIPLQFQVAEAAPDGTYQIPFVVVSQKNKGAFSQVGFDLNNLEPNLAGVSAAGLGFHDADKYTAIKSGHTDLTISHRTGISANINIKSDTLDWSNLRTVSVSPGEQVEMKLTLKNTGNVNLNGIKLYNILPYDSDGRGSTGNVIFKGIDAPGSAKVWYSTKPVANLPPYDSIELSAFNPSGNPSWSETAPSDLNDVTAFYINFEDSMIKPGEEFAPIIKFEIPNGTEACTAYNQFKYIVYDETTNKKVLEASCPSKGFSTEALNLEFTTGVDESITVNNMPANVSKLREHTPEDIVIPSGPENTPTRTGYTFKGWEDGSDQLFEPGGTIPFGKDVNKIILKAQWTPITIKVSYDVNGGQPFDPPLSSLPYQYDQVLEATDLPTAPVWEGYRFKGWSTNYVSETADFGVGTKINFTTDTTVFAVWEELYTLTVSQQTAGAFADKTLVFDYTVKFSNADGSPYTKELKYKRANGGTEVFPLDNDGKGTFSLGEGESISFQYFAEENGVQYEIVQTKKDLYQPYVNATIDSEGNVVGGSATNIAKGTIGDDKKHDAEKFINERADVPITGVDIDDISSQMMVWISILGLLLFGWHLQRKKADRKD</sequence>
<organism evidence="6 7">
    <name type="scientific">Candidatus Enterococcus moelleringii</name>
    <dbReference type="NCBI Taxonomy" id="2815325"/>
    <lineage>
        <taxon>Bacteria</taxon>
        <taxon>Bacillati</taxon>
        <taxon>Bacillota</taxon>
        <taxon>Bacilli</taxon>
        <taxon>Lactobacillales</taxon>
        <taxon>Enterococcaceae</taxon>
        <taxon>Enterococcus</taxon>
    </lineage>
</organism>
<feature type="compositionally biased region" description="Low complexity" evidence="2">
    <location>
        <begin position="105"/>
        <end position="114"/>
    </location>
</feature>
<dbReference type="InterPro" id="IPR055382">
    <property type="entry name" value="DUF7601"/>
</dbReference>
<feature type="chain" id="PRO_5045800861" evidence="4">
    <location>
        <begin position="30"/>
        <end position="1410"/>
    </location>
</feature>
<protein>
    <submittedName>
        <fullName evidence="6">InlB B-repeat-containing protein</fullName>
    </submittedName>
</protein>
<feature type="signal peptide" evidence="4">
    <location>
        <begin position="1"/>
        <end position="29"/>
    </location>
</feature>
<gene>
    <name evidence="6" type="ORF">JZO70_13720</name>
</gene>
<accession>A0ABS3LDP1</accession>
<keyword evidence="7" id="KW-1185">Reference proteome</keyword>
<dbReference type="RefSeq" id="WP_207674157.1">
    <property type="nucleotide sequence ID" value="NZ_JAFREM010000020.1"/>
</dbReference>
<feature type="compositionally biased region" description="Low complexity" evidence="2">
    <location>
        <begin position="68"/>
        <end position="86"/>
    </location>
</feature>
<dbReference type="Pfam" id="PF24547">
    <property type="entry name" value="DUF7601"/>
    <property type="match status" value="1"/>
</dbReference>
<evidence type="ECO:0000313" key="7">
    <source>
        <dbReference type="Proteomes" id="UP000664601"/>
    </source>
</evidence>
<comment type="caution">
    <text evidence="6">The sequence shown here is derived from an EMBL/GenBank/DDBJ whole genome shotgun (WGS) entry which is preliminary data.</text>
</comment>
<keyword evidence="3" id="KW-0472">Membrane</keyword>
<evidence type="ECO:0000256" key="1">
    <source>
        <dbReference type="ARBA" id="ARBA00004196"/>
    </source>
</evidence>
<keyword evidence="4" id="KW-0732">Signal</keyword>
<evidence type="ECO:0000259" key="5">
    <source>
        <dbReference type="Pfam" id="PF24547"/>
    </source>
</evidence>
<feature type="region of interest" description="Disordered" evidence="2">
    <location>
        <begin position="66"/>
        <end position="153"/>
    </location>
</feature>
<dbReference type="EMBL" id="JAFREM010000020">
    <property type="protein sequence ID" value="MBO1307230.1"/>
    <property type="molecule type" value="Genomic_DNA"/>
</dbReference>
<name>A0ABS3LDP1_9ENTE</name>
<comment type="subcellular location">
    <subcellularLocation>
        <location evidence="1">Cell envelope</location>
    </subcellularLocation>
</comment>
<dbReference type="Proteomes" id="UP000664601">
    <property type="component" value="Unassembled WGS sequence"/>
</dbReference>
<feature type="compositionally biased region" description="Acidic residues" evidence="2">
    <location>
        <begin position="95"/>
        <end position="104"/>
    </location>
</feature>
<evidence type="ECO:0000256" key="2">
    <source>
        <dbReference type="SAM" id="MobiDB-lite"/>
    </source>
</evidence>